<evidence type="ECO:0000256" key="2">
    <source>
        <dbReference type="ARBA" id="ARBA00022670"/>
    </source>
</evidence>
<evidence type="ECO:0000256" key="3">
    <source>
        <dbReference type="ARBA" id="ARBA00022729"/>
    </source>
</evidence>
<dbReference type="SUPFAM" id="SSF53474">
    <property type="entry name" value="alpha/beta-Hydrolases"/>
    <property type="match status" value="1"/>
</dbReference>
<evidence type="ECO:0000313" key="7">
    <source>
        <dbReference type="Proteomes" id="UP000735302"/>
    </source>
</evidence>
<dbReference type="GO" id="GO:0008239">
    <property type="term" value="F:dipeptidyl-peptidase activity"/>
    <property type="evidence" value="ECO:0007669"/>
    <property type="project" value="TreeGrafter"/>
</dbReference>
<proteinExistence type="inferred from homology"/>
<accession>A0AAV3YGL0</accession>
<dbReference type="EMBL" id="BLXT01000945">
    <property type="protein sequence ID" value="GFN81537.1"/>
    <property type="molecule type" value="Genomic_DNA"/>
</dbReference>
<dbReference type="Gene3D" id="3.40.50.1820">
    <property type="entry name" value="alpha/beta hydrolase"/>
    <property type="match status" value="2"/>
</dbReference>
<dbReference type="Pfam" id="PF05577">
    <property type="entry name" value="Peptidase_S28"/>
    <property type="match status" value="1"/>
</dbReference>
<gene>
    <name evidence="6" type="ORF">PoB_000804300</name>
</gene>
<keyword evidence="2" id="KW-0645">Protease</keyword>
<sequence>MIICNVYTEASKCTFIVQGRNTYSYNLSGWERLFSGGVGVASGAHAGTGNRVGSDDYVFYIDHFGFVQNETFKNRYLYADQYWNHDSGPIFFYTGNEGAIEFFCNNTGFMWDIAPQFKALLVFAEHRFYGSSLPFGPESLKNKTYRNYLTSEQALADFAELITYIKSTVPGAANSPVVAFGGSYGGMLASWFRMKYPHLVVGATWARVSQTCVSNAYRAYSTIDEIGSTAAGLKLISETFHLCDPLNSTAEVEKFKRFLAEMYYDYAQVDYPYPTNFLTDLPAWPIKEACKPLLMPLSGKPLLQALFSVTNLYYNYTGATECIDYTVGESVTSFDYVGWLYQTCTEMVMPMCSNGTGMFYKMDWSFQAFSDECMKKYGVRPQRDWVKLQYWGTDLSSTSNIISSNGDLDPWSSGGVKKYISDSVWTIKIHEAAHHLDLRPINKADTDFVKDARVKEISILKHWLKLTS</sequence>
<protein>
    <submittedName>
        <fullName evidence="6">Lysosomal pro-x carboxypeptidase</fullName>
    </submittedName>
</protein>
<keyword evidence="5" id="KW-0325">Glycoprotein</keyword>
<keyword evidence="7" id="KW-1185">Reference proteome</keyword>
<name>A0AAV3YGL0_9GAST</name>
<keyword evidence="6" id="KW-0121">Carboxypeptidase</keyword>
<comment type="similarity">
    <text evidence="1">Belongs to the peptidase S28 family.</text>
</comment>
<dbReference type="AlphaFoldDB" id="A0AAV3YGL0"/>
<dbReference type="GO" id="GO:0043535">
    <property type="term" value="P:regulation of blood vessel endothelial cell migration"/>
    <property type="evidence" value="ECO:0007669"/>
    <property type="project" value="TreeGrafter"/>
</dbReference>
<dbReference type="GO" id="GO:0006508">
    <property type="term" value="P:proteolysis"/>
    <property type="evidence" value="ECO:0007669"/>
    <property type="project" value="UniProtKB-KW"/>
</dbReference>
<dbReference type="GO" id="GO:0070008">
    <property type="term" value="F:serine-type exopeptidase activity"/>
    <property type="evidence" value="ECO:0007669"/>
    <property type="project" value="InterPro"/>
</dbReference>
<keyword evidence="4" id="KW-0378">Hydrolase</keyword>
<organism evidence="6 7">
    <name type="scientific">Plakobranchus ocellatus</name>
    <dbReference type="NCBI Taxonomy" id="259542"/>
    <lineage>
        <taxon>Eukaryota</taxon>
        <taxon>Metazoa</taxon>
        <taxon>Spiralia</taxon>
        <taxon>Lophotrochozoa</taxon>
        <taxon>Mollusca</taxon>
        <taxon>Gastropoda</taxon>
        <taxon>Heterobranchia</taxon>
        <taxon>Euthyneura</taxon>
        <taxon>Panpulmonata</taxon>
        <taxon>Sacoglossa</taxon>
        <taxon>Placobranchoidea</taxon>
        <taxon>Plakobranchidae</taxon>
        <taxon>Plakobranchus</taxon>
    </lineage>
</organism>
<comment type="caution">
    <text evidence="6">The sequence shown here is derived from an EMBL/GenBank/DDBJ whole genome shotgun (WGS) entry which is preliminary data.</text>
</comment>
<evidence type="ECO:0000313" key="6">
    <source>
        <dbReference type="EMBL" id="GFN81537.1"/>
    </source>
</evidence>
<evidence type="ECO:0000256" key="4">
    <source>
        <dbReference type="ARBA" id="ARBA00022801"/>
    </source>
</evidence>
<dbReference type="GO" id="GO:0004180">
    <property type="term" value="F:carboxypeptidase activity"/>
    <property type="evidence" value="ECO:0007669"/>
    <property type="project" value="UniProtKB-KW"/>
</dbReference>
<evidence type="ECO:0000256" key="1">
    <source>
        <dbReference type="ARBA" id="ARBA00011079"/>
    </source>
</evidence>
<dbReference type="GO" id="GO:0003085">
    <property type="term" value="P:negative regulation of systemic arterial blood pressure"/>
    <property type="evidence" value="ECO:0007669"/>
    <property type="project" value="TreeGrafter"/>
</dbReference>
<reference evidence="6 7" key="1">
    <citation type="journal article" date="2021" name="Elife">
        <title>Chloroplast acquisition without the gene transfer in kleptoplastic sea slugs, Plakobranchus ocellatus.</title>
        <authorList>
            <person name="Maeda T."/>
            <person name="Takahashi S."/>
            <person name="Yoshida T."/>
            <person name="Shimamura S."/>
            <person name="Takaki Y."/>
            <person name="Nagai Y."/>
            <person name="Toyoda A."/>
            <person name="Suzuki Y."/>
            <person name="Arimoto A."/>
            <person name="Ishii H."/>
            <person name="Satoh N."/>
            <person name="Nishiyama T."/>
            <person name="Hasebe M."/>
            <person name="Maruyama T."/>
            <person name="Minagawa J."/>
            <person name="Obokata J."/>
            <person name="Shigenobu S."/>
        </authorList>
    </citation>
    <scope>NUCLEOTIDE SEQUENCE [LARGE SCALE GENOMIC DNA]</scope>
</reference>
<dbReference type="InterPro" id="IPR029058">
    <property type="entry name" value="AB_hydrolase_fold"/>
</dbReference>
<dbReference type="PANTHER" id="PTHR11010:SF38">
    <property type="entry name" value="LYSOSOMAL PRO-X CARBOXYPEPTIDASE"/>
    <property type="match status" value="1"/>
</dbReference>
<dbReference type="PANTHER" id="PTHR11010">
    <property type="entry name" value="PROTEASE S28 PRO-X CARBOXYPEPTIDASE-RELATED"/>
    <property type="match status" value="1"/>
</dbReference>
<dbReference type="Proteomes" id="UP000735302">
    <property type="component" value="Unassembled WGS sequence"/>
</dbReference>
<evidence type="ECO:0000256" key="5">
    <source>
        <dbReference type="ARBA" id="ARBA00023180"/>
    </source>
</evidence>
<keyword evidence="3" id="KW-0732">Signal</keyword>
<dbReference type="InterPro" id="IPR008758">
    <property type="entry name" value="Peptidase_S28"/>
</dbReference>